<accession>A0A2M8EMP6</accession>
<evidence type="ECO:0000313" key="1">
    <source>
        <dbReference type="EMBL" id="PJC23991.1"/>
    </source>
</evidence>
<comment type="caution">
    <text evidence="1">The sequence shown here is derived from an EMBL/GenBank/DDBJ whole genome shotgun (WGS) entry which is preliminary data.</text>
</comment>
<protein>
    <submittedName>
        <fullName evidence="1">Uncharacterized protein</fullName>
    </submittedName>
</protein>
<dbReference type="EMBL" id="PFSJ01000004">
    <property type="protein sequence ID" value="PJC23991.1"/>
    <property type="molecule type" value="Genomic_DNA"/>
</dbReference>
<evidence type="ECO:0000313" key="2">
    <source>
        <dbReference type="Proteomes" id="UP000229756"/>
    </source>
</evidence>
<dbReference type="AlphaFoldDB" id="A0A2M8EMP6"/>
<name>A0A2M8EMP6_UNCKA</name>
<organism evidence="1 2">
    <name type="scientific">candidate division WWE3 bacterium CG_4_9_14_0_2_um_filter_35_11</name>
    <dbReference type="NCBI Taxonomy" id="1975077"/>
    <lineage>
        <taxon>Bacteria</taxon>
        <taxon>Katanobacteria</taxon>
    </lineage>
</organism>
<proteinExistence type="predicted"/>
<sequence>MSNYNLTMTKIQLTLTKPEASILQTKADVFGYDLSRYVKFLISKAVEQSILSDVPTFKASAKLEKRVAEAMEEYNAGRSFELKSLDDLDKYV</sequence>
<gene>
    <name evidence="1" type="ORF">CO058_00360</name>
</gene>
<reference evidence="2" key="1">
    <citation type="submission" date="2017-09" db="EMBL/GenBank/DDBJ databases">
        <title>Depth-based differentiation of microbial function through sediment-hosted aquifers and enrichment of novel symbionts in the deep terrestrial subsurface.</title>
        <authorList>
            <person name="Probst A.J."/>
            <person name="Ladd B."/>
            <person name="Jarett J.K."/>
            <person name="Geller-Mcgrath D.E."/>
            <person name="Sieber C.M.K."/>
            <person name="Emerson J.B."/>
            <person name="Anantharaman K."/>
            <person name="Thomas B.C."/>
            <person name="Malmstrom R."/>
            <person name="Stieglmeier M."/>
            <person name="Klingl A."/>
            <person name="Woyke T."/>
            <person name="Ryan C.M."/>
            <person name="Banfield J.F."/>
        </authorList>
    </citation>
    <scope>NUCLEOTIDE SEQUENCE [LARGE SCALE GENOMIC DNA]</scope>
</reference>
<dbReference type="Proteomes" id="UP000229756">
    <property type="component" value="Unassembled WGS sequence"/>
</dbReference>